<gene>
    <name evidence="1" type="ordered locus">Marme_3655</name>
</gene>
<dbReference type="STRING" id="717774.Marme_3655"/>
<dbReference type="Gene3D" id="3.90.1070.10">
    <property type="match status" value="1"/>
</dbReference>
<dbReference type="GO" id="GO:0000287">
    <property type="term" value="F:magnesium ion binding"/>
    <property type="evidence" value="ECO:0007669"/>
    <property type="project" value="UniProtKB-ARBA"/>
</dbReference>
<keyword evidence="1" id="KW-0378">Hydrolase</keyword>
<dbReference type="GO" id="GO:0016791">
    <property type="term" value="F:phosphatase activity"/>
    <property type="evidence" value="ECO:0007669"/>
    <property type="project" value="UniProtKB-ARBA"/>
</dbReference>
<organism evidence="1 2">
    <name type="scientific">Marinomonas mediterranea (strain ATCC 700492 / JCM 21426 / NBRC 103028 / MMB-1)</name>
    <dbReference type="NCBI Taxonomy" id="717774"/>
    <lineage>
        <taxon>Bacteria</taxon>
        <taxon>Pseudomonadati</taxon>
        <taxon>Pseudomonadota</taxon>
        <taxon>Gammaproteobacteria</taxon>
        <taxon>Oceanospirillales</taxon>
        <taxon>Oceanospirillaceae</taxon>
        <taxon>Marinomonas</taxon>
    </lineage>
</organism>
<keyword evidence="2" id="KW-1185">Reference proteome</keyword>
<dbReference type="InterPro" id="IPR006379">
    <property type="entry name" value="HAD-SF_hydro_IIB"/>
</dbReference>
<dbReference type="InterPro" id="IPR036412">
    <property type="entry name" value="HAD-like_sf"/>
</dbReference>
<accession>F2JVX9</accession>
<name>F2JVX9_MARM1</name>
<dbReference type="KEGG" id="mme:Marme_3655"/>
<dbReference type="RefSeq" id="WP_013662769.1">
    <property type="nucleotide sequence ID" value="NC_015276.1"/>
</dbReference>
<proteinExistence type="predicted"/>
<evidence type="ECO:0000313" key="2">
    <source>
        <dbReference type="Proteomes" id="UP000001062"/>
    </source>
</evidence>
<evidence type="ECO:0000313" key="1">
    <source>
        <dbReference type="EMBL" id="ADZ92867.1"/>
    </source>
</evidence>
<protein>
    <submittedName>
        <fullName evidence="1">HAD family hydrolase</fullName>
    </submittedName>
</protein>
<dbReference type="eggNOG" id="COG0561">
    <property type="taxonomic scope" value="Bacteria"/>
</dbReference>
<dbReference type="OrthoDB" id="5292903at2"/>
<dbReference type="EMBL" id="CP002583">
    <property type="protein sequence ID" value="ADZ92867.1"/>
    <property type="molecule type" value="Genomic_DNA"/>
</dbReference>
<dbReference type="SUPFAM" id="SSF56784">
    <property type="entry name" value="HAD-like"/>
    <property type="match status" value="1"/>
</dbReference>
<dbReference type="Proteomes" id="UP000001062">
    <property type="component" value="Chromosome"/>
</dbReference>
<sequence length="265" mass="29061">MLPISSLSQKALADIQFILSDFDDTLTFNGGLLSTTLKALEELNAVGVKVIPVTGGCAGWSDMMARTLPVSGVISEGGSIFIEKKTNGRTQYHFCVPEHEIRAFQKATLETVQRALGEGSTLKLASDQEFRISDVAIDFAQDVVPPAHKEKTQLLDRLKRSGLNAKVSSIHINITHPEADKWRMSKRVLTDFYCLAESDFSNDVLAVGDAPNDQALFERFSKSVGVANIVRYEKELITPPRYVTQFEGGHGFAELSKLIIAAKST</sequence>
<dbReference type="Gene3D" id="3.40.50.1000">
    <property type="entry name" value="HAD superfamily/HAD-like"/>
    <property type="match status" value="1"/>
</dbReference>
<dbReference type="AlphaFoldDB" id="F2JVX9"/>
<dbReference type="NCBIfam" id="TIGR01484">
    <property type="entry name" value="HAD-SF-IIB"/>
    <property type="match status" value="1"/>
</dbReference>
<dbReference type="HOGENOM" id="CLU_075026_0_0_6"/>
<dbReference type="InterPro" id="IPR023214">
    <property type="entry name" value="HAD_sf"/>
</dbReference>
<reference evidence="1 2" key="1">
    <citation type="journal article" date="2012" name="Stand. Genomic Sci.">
        <title>Complete genome sequence of the melanogenic marine bacterium Marinomonas mediterranea type strain (MMB-1(T)).</title>
        <authorList>
            <person name="Lucas-Elio P."/>
            <person name="Goodwin L."/>
            <person name="Woyke T."/>
            <person name="Pitluck S."/>
            <person name="Nolan M."/>
            <person name="Kyrpides N.C."/>
            <person name="Detter J.C."/>
            <person name="Copeland A."/>
            <person name="Teshima H."/>
            <person name="Bruce D."/>
            <person name="Detter C."/>
            <person name="Tapia R."/>
            <person name="Han S."/>
            <person name="Land M.L."/>
            <person name="Ivanova N."/>
            <person name="Mikhailova N."/>
            <person name="Johnston A.W."/>
            <person name="Sanchez-Amat A."/>
        </authorList>
    </citation>
    <scope>NUCLEOTIDE SEQUENCE [LARGE SCALE GENOMIC DNA]</scope>
    <source>
        <strain evidence="2">ATCC 700492 / JCM 21426 / NBRC 103028 / MMB-1</strain>
    </source>
</reference>
<dbReference type="PATRIC" id="fig|717774.3.peg.3766"/>